<keyword evidence="2" id="KW-1185">Reference proteome</keyword>
<sequence>MMDWFEQLTGFPETGYQETRARLEVVDGRLRSKVNGASYAAGKLELISLQDLRERAASRRGLPGRLRTRVVTGDVRSMHRAPENAGALFQVASQFNLLEMTGPEVTPEDGVTRYQHDHTQGPACAIAAGAATIYRNYFVPIDGGEGQTANRQLDGLAALGAALSAGTKLPVSDLWTMKNGYALCSERGLDAVTRHLRSLAPDEIDTLRGKLRIGVHSGVEATEAVGPNRPQVSQALCSALPVAYGVRSPFWELFASLVLEAAYEATLWAAVLNAHRDGSKVVFLTFLGGGVFGNSESWIHGAMRRAFRLTETFDLDVKLVSYGTPSKEILATAEEFP</sequence>
<dbReference type="EMBL" id="JAUSVF010000004">
    <property type="protein sequence ID" value="MDQ0323698.1"/>
    <property type="molecule type" value="Genomic_DNA"/>
</dbReference>
<protein>
    <submittedName>
        <fullName evidence="1">Uncharacterized protein</fullName>
    </submittedName>
</protein>
<evidence type="ECO:0000313" key="2">
    <source>
        <dbReference type="Proteomes" id="UP001230207"/>
    </source>
</evidence>
<name>A0ABU0BZL1_9HYPH</name>
<organism evidence="1 2">
    <name type="scientific">Pararhizobium capsulatum DSM 1112</name>
    <dbReference type="NCBI Taxonomy" id="1121113"/>
    <lineage>
        <taxon>Bacteria</taxon>
        <taxon>Pseudomonadati</taxon>
        <taxon>Pseudomonadota</taxon>
        <taxon>Alphaproteobacteria</taxon>
        <taxon>Hyphomicrobiales</taxon>
        <taxon>Rhizobiaceae</taxon>
        <taxon>Rhizobium/Agrobacterium group</taxon>
        <taxon>Pararhizobium</taxon>
    </lineage>
</organism>
<dbReference type="PANTHER" id="PTHR35609:SF1">
    <property type="entry name" value="MACRO DOMAIN-CONTAINING PROTEIN"/>
    <property type="match status" value="1"/>
</dbReference>
<gene>
    <name evidence="1" type="ORF">QO002_005905</name>
</gene>
<reference evidence="1 2" key="1">
    <citation type="submission" date="2023-07" db="EMBL/GenBank/DDBJ databases">
        <title>Genomic Encyclopedia of Type Strains, Phase IV (KMG-IV): sequencing the most valuable type-strain genomes for metagenomic binning, comparative biology and taxonomic classification.</title>
        <authorList>
            <person name="Goeker M."/>
        </authorList>
    </citation>
    <scope>NUCLEOTIDE SEQUENCE [LARGE SCALE GENOMIC DNA]</scope>
    <source>
        <strain evidence="1 2">DSM 1112</strain>
    </source>
</reference>
<dbReference type="Proteomes" id="UP001230207">
    <property type="component" value="Unassembled WGS sequence"/>
</dbReference>
<comment type="caution">
    <text evidence="1">The sequence shown here is derived from an EMBL/GenBank/DDBJ whole genome shotgun (WGS) entry which is preliminary data.</text>
</comment>
<accession>A0ABU0BZL1</accession>
<proteinExistence type="predicted"/>
<evidence type="ECO:0000313" key="1">
    <source>
        <dbReference type="EMBL" id="MDQ0323698.1"/>
    </source>
</evidence>
<dbReference type="PANTHER" id="PTHR35609">
    <property type="entry name" value="MACRO DOMAIN-CONTAINING PROTEIN"/>
    <property type="match status" value="1"/>
</dbReference>
<dbReference type="RefSeq" id="WP_307236424.1">
    <property type="nucleotide sequence ID" value="NZ_JAUSVF010000004.1"/>
</dbReference>